<feature type="region of interest" description="Disordered" evidence="1">
    <location>
        <begin position="120"/>
        <end position="145"/>
    </location>
</feature>
<dbReference type="PANTHER" id="PTHR31840">
    <property type="entry name" value="COILED-COIL DOMAIN-CONTAINING PROTEIN 97"/>
    <property type="match status" value="1"/>
</dbReference>
<sequence>MTNPLDSQEEIDPVLASQLHITSHEISTILQYLSLPPSTILPTPALQFLSTHLSSLPPSLAALFSKETTPKARASIAGIRNRRFRWANQASTPGVLRVGSGRERHPLLFDRIVGSGIDLHSGSSYEESDTASRGGNADEEEDDEEVWGQMKGVLGGKAKVGKFGALMKGFEEEREGERRRGLRREEIKAERETGEEFESDSDDDDDDDGENGGEERKRREEDTFWGEKGEDRIQVFERILKERWIDGLEDLDYDAVDYDETWDESSTESLSQDAWFDDEPATSSLGGVLTERSSQASGLAEGEYDY</sequence>
<accession>A0A0F7SLR9</accession>
<dbReference type="AlphaFoldDB" id="A0A0F7SLR9"/>
<feature type="region of interest" description="Disordered" evidence="1">
    <location>
        <begin position="260"/>
        <end position="306"/>
    </location>
</feature>
<feature type="region of interest" description="Disordered" evidence="1">
    <location>
        <begin position="174"/>
        <end position="224"/>
    </location>
</feature>
<dbReference type="EMBL" id="LN483345">
    <property type="protein sequence ID" value="CDZ98688.1"/>
    <property type="molecule type" value="Genomic_DNA"/>
</dbReference>
<protein>
    <recommendedName>
        <fullName evidence="2">CCD97-like C-terminal domain-containing protein</fullName>
    </recommendedName>
</protein>
<dbReference type="InterPro" id="IPR040233">
    <property type="entry name" value="CCD97-like_C"/>
</dbReference>
<evidence type="ECO:0000313" key="3">
    <source>
        <dbReference type="EMBL" id="CDZ98688.1"/>
    </source>
</evidence>
<evidence type="ECO:0000259" key="2">
    <source>
        <dbReference type="Pfam" id="PF09747"/>
    </source>
</evidence>
<name>A0A0F7SLR9_PHARH</name>
<dbReference type="Pfam" id="PF09747">
    <property type="entry name" value="CCD97-like_C"/>
    <property type="match status" value="1"/>
</dbReference>
<feature type="compositionally biased region" description="Acidic residues" evidence="1">
    <location>
        <begin position="195"/>
        <end position="212"/>
    </location>
</feature>
<reference evidence="3" key="1">
    <citation type="submission" date="2014-08" db="EMBL/GenBank/DDBJ databases">
        <authorList>
            <person name="Sharma Rahul"/>
            <person name="Thines Marco"/>
        </authorList>
    </citation>
    <scope>NUCLEOTIDE SEQUENCE</scope>
</reference>
<proteinExistence type="predicted"/>
<organism evidence="3">
    <name type="scientific">Phaffia rhodozyma</name>
    <name type="common">Yeast</name>
    <name type="synonym">Xanthophyllomyces dendrorhous</name>
    <dbReference type="NCBI Taxonomy" id="264483"/>
    <lineage>
        <taxon>Eukaryota</taxon>
        <taxon>Fungi</taxon>
        <taxon>Dikarya</taxon>
        <taxon>Basidiomycota</taxon>
        <taxon>Agaricomycotina</taxon>
        <taxon>Tremellomycetes</taxon>
        <taxon>Cystofilobasidiales</taxon>
        <taxon>Mrakiaceae</taxon>
        <taxon>Phaffia</taxon>
    </lineage>
</organism>
<feature type="compositionally biased region" description="Basic and acidic residues" evidence="1">
    <location>
        <begin position="174"/>
        <end position="194"/>
    </location>
</feature>
<dbReference type="InterPro" id="IPR018613">
    <property type="entry name" value="Ccdc97-like"/>
</dbReference>
<dbReference type="PANTHER" id="PTHR31840:SF1">
    <property type="entry name" value="COILED-COIL DOMAIN-CONTAINING PROTEIN 97"/>
    <property type="match status" value="1"/>
</dbReference>
<feature type="compositionally biased region" description="Polar residues" evidence="1">
    <location>
        <begin position="281"/>
        <end position="297"/>
    </location>
</feature>
<feature type="domain" description="CCD97-like C-terminal" evidence="2">
    <location>
        <begin position="81"/>
        <end position="279"/>
    </location>
</feature>
<evidence type="ECO:0000256" key="1">
    <source>
        <dbReference type="SAM" id="MobiDB-lite"/>
    </source>
</evidence>
<feature type="compositionally biased region" description="Basic and acidic residues" evidence="1">
    <location>
        <begin position="213"/>
        <end position="224"/>
    </location>
</feature>